<evidence type="ECO:0000313" key="2">
    <source>
        <dbReference type="Proteomes" id="UP000050525"/>
    </source>
</evidence>
<comment type="caution">
    <text evidence="1">The sequence shown here is derived from an EMBL/GenBank/DDBJ whole genome shotgun (WGS) entry which is preliminary data.</text>
</comment>
<accession>A0A151NF43</accession>
<protein>
    <submittedName>
        <fullName evidence="1">Uncharacterized protein</fullName>
    </submittedName>
</protein>
<dbReference type="Proteomes" id="UP000050525">
    <property type="component" value="Unassembled WGS sequence"/>
</dbReference>
<organism evidence="1 2">
    <name type="scientific">Alligator mississippiensis</name>
    <name type="common">American alligator</name>
    <dbReference type="NCBI Taxonomy" id="8496"/>
    <lineage>
        <taxon>Eukaryota</taxon>
        <taxon>Metazoa</taxon>
        <taxon>Chordata</taxon>
        <taxon>Craniata</taxon>
        <taxon>Vertebrata</taxon>
        <taxon>Euteleostomi</taxon>
        <taxon>Archelosauria</taxon>
        <taxon>Archosauria</taxon>
        <taxon>Crocodylia</taxon>
        <taxon>Alligatoridae</taxon>
        <taxon>Alligatorinae</taxon>
        <taxon>Alligator</taxon>
    </lineage>
</organism>
<keyword evidence="2" id="KW-1185">Reference proteome</keyword>
<sequence length="82" mass="9553">MGLKQVLVTMLLQAFSRIPRHSNSPSLEVFLHYSYHQVHSEYRSSFVSQHPFFLPMLHGQLYPTLAFTVNPRLLLSLTRKLV</sequence>
<gene>
    <name evidence="1" type="ORF">Y1Q_0007958</name>
</gene>
<proteinExistence type="predicted"/>
<name>A0A151NF43_ALLMI</name>
<dbReference type="AlphaFoldDB" id="A0A151NF43"/>
<dbReference type="EMBL" id="AKHW03003201">
    <property type="protein sequence ID" value="KYO35370.1"/>
    <property type="molecule type" value="Genomic_DNA"/>
</dbReference>
<evidence type="ECO:0000313" key="1">
    <source>
        <dbReference type="EMBL" id="KYO35370.1"/>
    </source>
</evidence>
<reference evidence="1 2" key="1">
    <citation type="journal article" date="2012" name="Genome Biol.">
        <title>Sequencing three crocodilian genomes to illuminate the evolution of archosaurs and amniotes.</title>
        <authorList>
            <person name="St John J.A."/>
            <person name="Braun E.L."/>
            <person name="Isberg S.R."/>
            <person name="Miles L.G."/>
            <person name="Chong A.Y."/>
            <person name="Gongora J."/>
            <person name="Dalzell P."/>
            <person name="Moran C."/>
            <person name="Bed'hom B."/>
            <person name="Abzhanov A."/>
            <person name="Burgess S.C."/>
            <person name="Cooksey A.M."/>
            <person name="Castoe T.A."/>
            <person name="Crawford N.G."/>
            <person name="Densmore L.D."/>
            <person name="Drew J.C."/>
            <person name="Edwards S.V."/>
            <person name="Faircloth B.C."/>
            <person name="Fujita M.K."/>
            <person name="Greenwold M.J."/>
            <person name="Hoffmann F.G."/>
            <person name="Howard J.M."/>
            <person name="Iguchi T."/>
            <person name="Janes D.E."/>
            <person name="Khan S.Y."/>
            <person name="Kohno S."/>
            <person name="de Koning A.J."/>
            <person name="Lance S.L."/>
            <person name="McCarthy F.M."/>
            <person name="McCormack J.E."/>
            <person name="Merchant M.E."/>
            <person name="Peterson D.G."/>
            <person name="Pollock D.D."/>
            <person name="Pourmand N."/>
            <person name="Raney B.J."/>
            <person name="Roessler K.A."/>
            <person name="Sanford J.R."/>
            <person name="Sawyer R.H."/>
            <person name="Schmidt C.J."/>
            <person name="Triplett E.W."/>
            <person name="Tuberville T.D."/>
            <person name="Venegas-Anaya M."/>
            <person name="Howard J.T."/>
            <person name="Jarvis E.D."/>
            <person name="Guillette L.J.Jr."/>
            <person name="Glenn T.C."/>
            <person name="Green R.E."/>
            <person name="Ray D.A."/>
        </authorList>
    </citation>
    <scope>NUCLEOTIDE SEQUENCE [LARGE SCALE GENOMIC DNA]</scope>
    <source>
        <strain evidence="1">KSC_2009_1</strain>
    </source>
</reference>